<gene>
    <name evidence="10" type="ORF">US45_C0001G0010</name>
</gene>
<feature type="transmembrane region" description="Helical" evidence="8">
    <location>
        <begin position="148"/>
        <end position="168"/>
    </location>
</feature>
<evidence type="ECO:0000256" key="7">
    <source>
        <dbReference type="ARBA" id="ARBA00023136"/>
    </source>
</evidence>
<dbReference type="GO" id="GO:0009103">
    <property type="term" value="P:lipopolysaccharide biosynthetic process"/>
    <property type="evidence" value="ECO:0007669"/>
    <property type="project" value="UniProtKB-ARBA"/>
</dbReference>
<keyword evidence="4" id="KW-0808">Transferase</keyword>
<dbReference type="Proteomes" id="UP000034701">
    <property type="component" value="Unassembled WGS sequence"/>
</dbReference>
<keyword evidence="3" id="KW-0328">Glycosyltransferase</keyword>
<evidence type="ECO:0000256" key="1">
    <source>
        <dbReference type="ARBA" id="ARBA00004651"/>
    </source>
</evidence>
<evidence type="ECO:0000256" key="6">
    <source>
        <dbReference type="ARBA" id="ARBA00022989"/>
    </source>
</evidence>
<keyword evidence="5 8" id="KW-0812">Transmembrane</keyword>
<evidence type="ECO:0000259" key="9">
    <source>
        <dbReference type="Pfam" id="PF13231"/>
    </source>
</evidence>
<feature type="transmembrane region" description="Helical" evidence="8">
    <location>
        <begin position="96"/>
        <end position="113"/>
    </location>
</feature>
<evidence type="ECO:0000256" key="2">
    <source>
        <dbReference type="ARBA" id="ARBA00022475"/>
    </source>
</evidence>
<feature type="transmembrane region" description="Helical" evidence="8">
    <location>
        <begin position="219"/>
        <end position="237"/>
    </location>
</feature>
<dbReference type="GO" id="GO:0016763">
    <property type="term" value="F:pentosyltransferase activity"/>
    <property type="evidence" value="ECO:0007669"/>
    <property type="project" value="TreeGrafter"/>
</dbReference>
<evidence type="ECO:0000256" key="3">
    <source>
        <dbReference type="ARBA" id="ARBA00022676"/>
    </source>
</evidence>
<feature type="transmembrane region" description="Helical" evidence="8">
    <location>
        <begin position="394"/>
        <end position="414"/>
    </location>
</feature>
<feature type="transmembrane region" description="Helical" evidence="8">
    <location>
        <begin position="339"/>
        <end position="357"/>
    </location>
</feature>
<dbReference type="InterPro" id="IPR038731">
    <property type="entry name" value="RgtA/B/C-like"/>
</dbReference>
<dbReference type="PANTHER" id="PTHR33908:SF11">
    <property type="entry name" value="MEMBRANE PROTEIN"/>
    <property type="match status" value="1"/>
</dbReference>
<dbReference type="InterPro" id="IPR050297">
    <property type="entry name" value="LipidA_mod_glycosyltrf_83"/>
</dbReference>
<keyword evidence="2" id="KW-1003">Cell membrane</keyword>
<feature type="transmembrane region" description="Helical" evidence="8">
    <location>
        <begin position="369"/>
        <end position="388"/>
    </location>
</feature>
<evidence type="ECO:0000313" key="10">
    <source>
        <dbReference type="EMBL" id="KKQ33971.1"/>
    </source>
</evidence>
<name>A0A0G0K010_9BACT</name>
<feature type="transmembrane region" description="Helical" evidence="8">
    <location>
        <begin position="9"/>
        <end position="26"/>
    </location>
</feature>
<dbReference type="AlphaFoldDB" id="A0A0G0K010"/>
<feature type="domain" description="Glycosyltransferase RgtA/B/C/D-like" evidence="9">
    <location>
        <begin position="72"/>
        <end position="233"/>
    </location>
</feature>
<sequence>MRSILNREIILLYLIIALSIFLRFWQLGQNPPSLTWDETAWGYNAYSLGIDGRDEFGRLLPIDYLESFGDFKPPVYAYLDVVPIKLFGLTEFSTRFPSAFFGVLTVLVTYFLTKRIFWNSKSKEMYALLSALFLAISPWHIMLSRAAFEANVATFFIIAGIWLFLAGVQEKKWHIVASIVFFILSMYTFNTARIVTPLLVLCLGLVFRKKLIENKKQTIIAILAGILLILPTLGFLFSPQAGLRFKEVNIFTDIDVVKTSNQEIINDSSKWSRIIHNRRVGYALSYLKHYFDNLNPSFLFIRGDGNPKFSTQAVGQMYLWDLPFFIAGILFLFKRKEGYWWIVPVWLLIGIIPAATARETPHALRVETTLPTFQIFAAYGFSQFLFYIKRYGKFFKAAIIFVGILLFANLFYFFRNYIVHYPYEFSGEWQYGYKDSIRYVKSVEENFDNIYITSDMGRPYIYYLFHTKTDPRIFRKDSVVRRDAFGFVTVDRFGKYNFLNDVTKINNKNGTKNLFIKTPNNVPEKANRLKTFSILNGNIALVAYE</sequence>
<evidence type="ECO:0000256" key="5">
    <source>
        <dbReference type="ARBA" id="ARBA00022692"/>
    </source>
</evidence>
<comment type="caution">
    <text evidence="10">The sequence shown here is derived from an EMBL/GenBank/DDBJ whole genome shotgun (WGS) entry which is preliminary data.</text>
</comment>
<dbReference type="GO" id="GO:0005886">
    <property type="term" value="C:plasma membrane"/>
    <property type="evidence" value="ECO:0007669"/>
    <property type="project" value="UniProtKB-SubCell"/>
</dbReference>
<evidence type="ECO:0000256" key="8">
    <source>
        <dbReference type="SAM" id="Phobius"/>
    </source>
</evidence>
<dbReference type="Pfam" id="PF13231">
    <property type="entry name" value="PMT_2"/>
    <property type="match status" value="1"/>
</dbReference>
<dbReference type="PANTHER" id="PTHR33908">
    <property type="entry name" value="MANNOSYLTRANSFERASE YKCB-RELATED"/>
    <property type="match status" value="1"/>
</dbReference>
<dbReference type="EMBL" id="LBTA01000001">
    <property type="protein sequence ID" value="KKQ33971.1"/>
    <property type="molecule type" value="Genomic_DNA"/>
</dbReference>
<comment type="subcellular location">
    <subcellularLocation>
        <location evidence="1">Cell membrane</location>
        <topology evidence="1">Multi-pass membrane protein</topology>
    </subcellularLocation>
</comment>
<protein>
    <recommendedName>
        <fullName evidence="9">Glycosyltransferase RgtA/B/C/D-like domain-containing protein</fullName>
    </recommendedName>
</protein>
<proteinExistence type="predicted"/>
<feature type="transmembrane region" description="Helical" evidence="8">
    <location>
        <begin position="125"/>
        <end position="142"/>
    </location>
</feature>
<keyword evidence="7 8" id="KW-0472">Membrane</keyword>
<evidence type="ECO:0000313" key="11">
    <source>
        <dbReference type="Proteomes" id="UP000034701"/>
    </source>
</evidence>
<accession>A0A0G0K010</accession>
<reference evidence="10 11" key="1">
    <citation type="journal article" date="2015" name="Nature">
        <title>rRNA introns, odd ribosomes, and small enigmatic genomes across a large radiation of phyla.</title>
        <authorList>
            <person name="Brown C.T."/>
            <person name="Hug L.A."/>
            <person name="Thomas B.C."/>
            <person name="Sharon I."/>
            <person name="Castelle C.J."/>
            <person name="Singh A."/>
            <person name="Wilkins M.J."/>
            <person name="Williams K.H."/>
            <person name="Banfield J.F."/>
        </authorList>
    </citation>
    <scope>NUCLEOTIDE SEQUENCE [LARGE SCALE GENOMIC DNA]</scope>
</reference>
<keyword evidence="6 8" id="KW-1133">Transmembrane helix</keyword>
<feature type="transmembrane region" description="Helical" evidence="8">
    <location>
        <begin position="180"/>
        <end position="207"/>
    </location>
</feature>
<organism evidence="10 11">
    <name type="scientific">Candidatus Nomurabacteria bacterium GW2011_GWA1_37_20</name>
    <dbReference type="NCBI Taxonomy" id="1618729"/>
    <lineage>
        <taxon>Bacteria</taxon>
        <taxon>Candidatus Nomuraibacteriota</taxon>
    </lineage>
</organism>
<evidence type="ECO:0000256" key="4">
    <source>
        <dbReference type="ARBA" id="ARBA00022679"/>
    </source>
</evidence>